<evidence type="ECO:0000256" key="1">
    <source>
        <dbReference type="SAM" id="Phobius"/>
    </source>
</evidence>
<keyword evidence="1" id="KW-0472">Membrane</keyword>
<dbReference type="AlphaFoldDB" id="A0A1G8TJM2"/>
<protein>
    <submittedName>
        <fullName evidence="2">Uncharacterized protein</fullName>
    </submittedName>
</protein>
<proteinExistence type="predicted"/>
<keyword evidence="1" id="KW-0812">Transmembrane</keyword>
<dbReference type="RefSeq" id="WP_176765233.1">
    <property type="nucleotide sequence ID" value="NZ_FNFC01000003.1"/>
</dbReference>
<keyword evidence="3" id="KW-1185">Reference proteome</keyword>
<reference evidence="2 3" key="1">
    <citation type="submission" date="2016-10" db="EMBL/GenBank/DDBJ databases">
        <authorList>
            <person name="de Groot N.N."/>
        </authorList>
    </citation>
    <scope>NUCLEOTIDE SEQUENCE [LARGE SCALE GENOMIC DNA]</scope>
    <source>
        <strain evidence="2 3">IBRC-M10015</strain>
    </source>
</reference>
<gene>
    <name evidence="2" type="ORF">SAMN05216226_103109</name>
</gene>
<evidence type="ECO:0000313" key="3">
    <source>
        <dbReference type="Proteomes" id="UP000198856"/>
    </source>
</evidence>
<dbReference type="EMBL" id="FNFC01000003">
    <property type="protein sequence ID" value="SDJ41786.1"/>
    <property type="molecule type" value="Genomic_DNA"/>
</dbReference>
<sequence length="52" mass="5656">MVTVRIRRLGVFGIFGVFGIVADEPALFGLFALFGTDKKIILPAPDFLTDAE</sequence>
<keyword evidence="1" id="KW-1133">Transmembrane helix</keyword>
<evidence type="ECO:0000313" key="2">
    <source>
        <dbReference type="EMBL" id="SDJ41786.1"/>
    </source>
</evidence>
<dbReference type="STRING" id="890420.SAMN05216226_103109"/>
<accession>A0A1G8TJM2</accession>
<organism evidence="2 3">
    <name type="scientific">Halovenus aranensis</name>
    <dbReference type="NCBI Taxonomy" id="890420"/>
    <lineage>
        <taxon>Archaea</taxon>
        <taxon>Methanobacteriati</taxon>
        <taxon>Methanobacteriota</taxon>
        <taxon>Stenosarchaea group</taxon>
        <taxon>Halobacteria</taxon>
        <taxon>Halobacteriales</taxon>
        <taxon>Haloarculaceae</taxon>
        <taxon>Halovenus</taxon>
    </lineage>
</organism>
<feature type="transmembrane region" description="Helical" evidence="1">
    <location>
        <begin position="12"/>
        <end position="34"/>
    </location>
</feature>
<dbReference type="Proteomes" id="UP000198856">
    <property type="component" value="Unassembled WGS sequence"/>
</dbReference>
<name>A0A1G8TJM2_9EURY</name>